<organism evidence="1 2">
    <name type="scientific">Flagellimonas chongwuensis</name>
    <dbReference type="NCBI Taxonomy" id="2697365"/>
    <lineage>
        <taxon>Bacteria</taxon>
        <taxon>Pseudomonadati</taxon>
        <taxon>Bacteroidota</taxon>
        <taxon>Flavobacteriia</taxon>
        <taxon>Flavobacteriales</taxon>
        <taxon>Flavobacteriaceae</taxon>
        <taxon>Flagellimonas</taxon>
    </lineage>
</organism>
<name>A0A850NQ59_9FLAO</name>
<dbReference type="Pfam" id="PF13148">
    <property type="entry name" value="DUF3987"/>
    <property type="match status" value="1"/>
</dbReference>
<dbReference type="EMBL" id="WYET01000007">
    <property type="protein sequence ID" value="NVN19447.1"/>
    <property type="molecule type" value="Genomic_DNA"/>
</dbReference>
<proteinExistence type="predicted"/>
<sequence length="432" mass="49240">MEYSGIKNELIQQEVYESLPPVLKAVTEPFTGREKDIVLLSSLGVLSACLPNVHGHYDGDVVYPNFYVLIIAPPASGKGVMNYSRDLIEPIHQKILMDSKTQISAIEAENKKNGRSKDGEVQEVPALEVKIVPANISTAELYSFLGSSRHGILIIESEADTMGNMLKNDWSNYSDVMRKSFQHEPVSLSRKMDQTFIDVKEPRLSIVMSGTPDQLQPVVQSKGNGLFSRFLLYTFDELQGFKNVFDSNTRGYKDVFEQSSRFVMERYGRLFELENSVEVELTPEQQETMLEKFTNIYEDIIENHPNSFLPNLNRHGLILFRLCMILTSLREQDLSSDSWICNDEDFDCALKITIKVLQHALIVHNTIDEVGLSKADDDFLFGLGIQFTRQKAIEYGEKLGIPQRTVDDKLVQWRKKRVVKKISHGLYKRTTN</sequence>
<dbReference type="RefSeq" id="WP_176621006.1">
    <property type="nucleotide sequence ID" value="NZ_WYET01000007.1"/>
</dbReference>
<gene>
    <name evidence="1" type="ORF">GUA46_13940</name>
</gene>
<reference evidence="1 2" key="1">
    <citation type="submission" date="2020-01" db="EMBL/GenBank/DDBJ databases">
        <title>Draft Genome Analysis of Muricauda sp. HICW Isolated from coastal seawater of PR China.</title>
        <authorList>
            <person name="Chen M.-X."/>
        </authorList>
    </citation>
    <scope>NUCLEOTIDE SEQUENCE [LARGE SCALE GENOMIC DNA]</scope>
    <source>
        <strain evidence="1 2">HICW</strain>
    </source>
</reference>
<dbReference type="InterPro" id="IPR025048">
    <property type="entry name" value="DUF3987"/>
</dbReference>
<protein>
    <submittedName>
        <fullName evidence="1">DUF3987 domain-containing protein</fullName>
    </submittedName>
</protein>
<keyword evidence="2" id="KW-1185">Reference proteome</keyword>
<dbReference type="AlphaFoldDB" id="A0A850NQ59"/>
<accession>A0A850NQ59</accession>
<evidence type="ECO:0000313" key="2">
    <source>
        <dbReference type="Proteomes" id="UP000558089"/>
    </source>
</evidence>
<evidence type="ECO:0000313" key="1">
    <source>
        <dbReference type="EMBL" id="NVN19447.1"/>
    </source>
</evidence>
<comment type="caution">
    <text evidence="1">The sequence shown here is derived from an EMBL/GenBank/DDBJ whole genome shotgun (WGS) entry which is preliminary data.</text>
</comment>
<dbReference type="Proteomes" id="UP000558089">
    <property type="component" value="Unassembled WGS sequence"/>
</dbReference>